<keyword evidence="1" id="KW-0472">Membrane</keyword>
<feature type="transmembrane region" description="Helical" evidence="1">
    <location>
        <begin position="219"/>
        <end position="240"/>
    </location>
</feature>
<evidence type="ECO:0000313" key="3">
    <source>
        <dbReference type="Proteomes" id="UP000294772"/>
    </source>
</evidence>
<sequence>MFHRPRYLPPAVEHRGALHVDALFALFCFVTIWLGVAFGSPIRYLTYLIPVLGVAFAMAMGGIHMPDIYRPMLVLVVGGIATAPLATLWGWQDLYLVLIGIMPFCLGYRPRLTWWQVFWGFVIGTVLGLAVVQLFGRSPLEGGVQFNPLLSQSSFESPYGHAFGVLAVWAAVTRRWKHFLLALVLAILTLKRIAVIATVVCGLVYLMPRGLVDRVLRPWFMIPANVLLLSLAILYGLGYFDRWVYETFGTSSNHVSMGRRWLYHWPARDIVDSMPGLLFIGDGAGHVYQVLMQKAGYSGKYQLHSDLMKLLLEYGGLVFFLYFWFAYRFKSLAARMFWLYFNIIMLTDNALNYQYLVFVLGLCSMCARRELDDTEGMMSSLYTSNATVGAQLNRPPIRNANSP</sequence>
<proteinExistence type="predicted"/>
<evidence type="ECO:0000313" key="2">
    <source>
        <dbReference type="EMBL" id="TCP06342.1"/>
    </source>
</evidence>
<feature type="transmembrane region" description="Helical" evidence="1">
    <location>
        <begin position="94"/>
        <end position="110"/>
    </location>
</feature>
<evidence type="ECO:0000256" key="1">
    <source>
        <dbReference type="SAM" id="Phobius"/>
    </source>
</evidence>
<keyword evidence="1" id="KW-0812">Transmembrane</keyword>
<reference evidence="2 3" key="1">
    <citation type="submission" date="2019-03" db="EMBL/GenBank/DDBJ databases">
        <title>Genomic Encyclopedia of Type Strains, Phase IV (KMG-IV): sequencing the most valuable type-strain genomes for metagenomic binning, comparative biology and taxonomic classification.</title>
        <authorList>
            <person name="Goeker M."/>
        </authorList>
    </citation>
    <scope>NUCLEOTIDE SEQUENCE [LARGE SCALE GENOMIC DNA]</scope>
    <source>
        <strain evidence="2 3">DSM 15264</strain>
    </source>
</reference>
<gene>
    <name evidence="2" type="ORF">EV676_107213</name>
</gene>
<feature type="transmembrane region" description="Helical" evidence="1">
    <location>
        <begin position="339"/>
        <end position="363"/>
    </location>
</feature>
<keyword evidence="1" id="KW-1133">Transmembrane helix</keyword>
<name>A0AA46HV96_9BURK</name>
<dbReference type="AlphaFoldDB" id="A0AA46HV96"/>
<comment type="caution">
    <text evidence="2">The sequence shown here is derived from an EMBL/GenBank/DDBJ whole genome shotgun (WGS) entry which is preliminary data.</text>
</comment>
<dbReference type="Proteomes" id="UP000294772">
    <property type="component" value="Unassembled WGS sequence"/>
</dbReference>
<dbReference type="RefSeq" id="WP_132765714.1">
    <property type="nucleotide sequence ID" value="NZ_CALFFA010000013.1"/>
</dbReference>
<feature type="transmembrane region" description="Helical" evidence="1">
    <location>
        <begin position="117"/>
        <end position="135"/>
    </location>
</feature>
<protein>
    <recommendedName>
        <fullName evidence="4">O-antigen ligase domain-containing protein</fullName>
    </recommendedName>
</protein>
<feature type="transmembrane region" description="Helical" evidence="1">
    <location>
        <begin position="44"/>
        <end position="61"/>
    </location>
</feature>
<accession>A0AA46HV96</accession>
<feature type="transmembrane region" description="Helical" evidence="1">
    <location>
        <begin position="310"/>
        <end position="327"/>
    </location>
</feature>
<feature type="transmembrane region" description="Helical" evidence="1">
    <location>
        <begin position="179"/>
        <end position="207"/>
    </location>
</feature>
<dbReference type="EMBL" id="SLXF01000007">
    <property type="protein sequence ID" value="TCP06342.1"/>
    <property type="molecule type" value="Genomic_DNA"/>
</dbReference>
<feature type="transmembrane region" description="Helical" evidence="1">
    <location>
        <begin position="20"/>
        <end position="38"/>
    </location>
</feature>
<organism evidence="2 3">
    <name type="scientific">Caldimonas thermodepolymerans</name>
    <dbReference type="NCBI Taxonomy" id="215580"/>
    <lineage>
        <taxon>Bacteria</taxon>
        <taxon>Pseudomonadati</taxon>
        <taxon>Pseudomonadota</taxon>
        <taxon>Betaproteobacteria</taxon>
        <taxon>Burkholderiales</taxon>
        <taxon>Sphaerotilaceae</taxon>
        <taxon>Caldimonas</taxon>
    </lineage>
</organism>
<feature type="transmembrane region" description="Helical" evidence="1">
    <location>
        <begin position="155"/>
        <end position="172"/>
    </location>
</feature>
<evidence type="ECO:0008006" key="4">
    <source>
        <dbReference type="Google" id="ProtNLM"/>
    </source>
</evidence>